<dbReference type="EMBL" id="AP014548">
    <property type="protein sequence ID" value="BAO55955.1"/>
    <property type="molecule type" value="Genomic_DNA"/>
</dbReference>
<feature type="compositionally biased region" description="Polar residues" evidence="1">
    <location>
        <begin position="482"/>
        <end position="491"/>
    </location>
</feature>
<dbReference type="SUPFAM" id="SSF69304">
    <property type="entry name" value="Tricorn protease N-terminal domain"/>
    <property type="match status" value="1"/>
</dbReference>
<dbReference type="InterPro" id="IPR013784">
    <property type="entry name" value="Carb-bd-like_fold"/>
</dbReference>
<dbReference type="Gene3D" id="2.120.10.30">
    <property type="entry name" value="TolB, C-terminal domain"/>
    <property type="match status" value="1"/>
</dbReference>
<dbReference type="GO" id="GO:0030246">
    <property type="term" value="F:carbohydrate binding"/>
    <property type="evidence" value="ECO:0007669"/>
    <property type="project" value="InterPro"/>
</dbReference>
<dbReference type="RefSeq" id="WP_041496467.1">
    <property type="nucleotide sequence ID" value="NZ_AP014548.1"/>
</dbReference>
<evidence type="ECO:0000256" key="1">
    <source>
        <dbReference type="SAM" id="MobiDB-lite"/>
    </source>
</evidence>
<dbReference type="Gene3D" id="2.60.40.10">
    <property type="entry name" value="Immunoglobulins"/>
    <property type="match status" value="1"/>
</dbReference>
<dbReference type="AlphaFoldDB" id="W8VS19"/>
<dbReference type="Proteomes" id="UP000031760">
    <property type="component" value="Chromosome"/>
</dbReference>
<sequence length="491" mass="54194">MKTIIYLIVTTCLLITGCTEETIIVNGKGTITGTVVKDVTFEPLANVKISTNPNTNTVFTDDEGKFTLDVENGTFAVKAEKDGFLVKFESADVETDEETTVVFELQISTANNKPPPSPTLIFPADKATAIDFNVTFDWESIDVDGDSLTYTLQLRNSLTNEVENFTDIETSEFETNLEFATKYFWQVTADDGINLPVNSVIQSFTTTSFPSNRFHVVRKVGDNNVIYGGDDNGNLVAITSDSKNSWRPRVNRTISKIAFLRNVGANVHVFVMDTDGTDVQQVTSSIPVNGFNLDEVDISWTNNGSAIYYPSLDKLYRINPDGGGLTLVYQTNNGNLITEVDYNNEVIALKTNNLNGYNVNIFTINDSGVVLNTVLSGEPGAAGGLELSIDNTKLVYTKDVSGFENTEYRQLDSRVFVYSFNSSTRVDRSSLKPSGTNDLDARFSPTDAQIIVTNRSNDTDSGGKVQILKPNQTTNDDREDLFQNSFMPDWE</sequence>
<dbReference type="SUPFAM" id="SSF49452">
    <property type="entry name" value="Starch-binding domain-like"/>
    <property type="match status" value="1"/>
</dbReference>
<reference evidence="2 3" key="1">
    <citation type="journal article" date="2014" name="Proc. Natl. Acad. Sci. U.S.A.">
        <title>Functional characterization of flavobacteria rhodopsins reveals a unique class of light-driven chloride pump in bacteria.</title>
        <authorList>
            <person name="Yoshizawa S."/>
            <person name="Kumagai Y."/>
            <person name="Kim H."/>
            <person name="Ogura Y."/>
            <person name="Hayashi T."/>
            <person name="Iwasaki W."/>
            <person name="DeLong E.F."/>
            <person name="Kogure K."/>
        </authorList>
    </citation>
    <scope>NUCLEOTIDE SEQUENCE [LARGE SCALE GENOMIC DNA]</scope>
    <source>
        <strain evidence="2 3">S1-08</strain>
    </source>
</reference>
<feature type="region of interest" description="Disordered" evidence="1">
    <location>
        <begin position="454"/>
        <end position="491"/>
    </location>
</feature>
<dbReference type="STRING" id="1454201.NMS_1946"/>
<name>W8VS19_9FLAO</name>
<accession>W8VS19</accession>
<gene>
    <name evidence="2" type="ORF">NMS_1946</name>
</gene>
<dbReference type="HOGENOM" id="CLU_042641_0_0_10"/>
<protein>
    <recommendedName>
        <fullName evidence="4">Fibronectin type-III domain-containing protein</fullName>
    </recommendedName>
</protein>
<dbReference type="KEGG" id="nmf:NMS_1946"/>
<organism evidence="2 3">
    <name type="scientific">Nonlabens marinus S1-08</name>
    <dbReference type="NCBI Taxonomy" id="1454201"/>
    <lineage>
        <taxon>Bacteria</taxon>
        <taxon>Pseudomonadati</taxon>
        <taxon>Bacteroidota</taxon>
        <taxon>Flavobacteriia</taxon>
        <taxon>Flavobacteriales</taxon>
        <taxon>Flavobacteriaceae</taxon>
        <taxon>Nonlabens</taxon>
    </lineage>
</organism>
<proteinExistence type="predicted"/>
<dbReference type="OrthoDB" id="9815657at2"/>
<dbReference type="PROSITE" id="PS51257">
    <property type="entry name" value="PROKAR_LIPOPROTEIN"/>
    <property type="match status" value="1"/>
</dbReference>
<dbReference type="InterPro" id="IPR011042">
    <property type="entry name" value="6-blade_b-propeller_TolB-like"/>
</dbReference>
<dbReference type="Gene3D" id="2.60.40.1120">
    <property type="entry name" value="Carboxypeptidase-like, regulatory domain"/>
    <property type="match status" value="1"/>
</dbReference>
<evidence type="ECO:0008006" key="4">
    <source>
        <dbReference type="Google" id="ProtNLM"/>
    </source>
</evidence>
<evidence type="ECO:0000313" key="3">
    <source>
        <dbReference type="Proteomes" id="UP000031760"/>
    </source>
</evidence>
<dbReference type="InterPro" id="IPR013783">
    <property type="entry name" value="Ig-like_fold"/>
</dbReference>
<keyword evidence="3" id="KW-1185">Reference proteome</keyword>
<dbReference type="Pfam" id="PF13620">
    <property type="entry name" value="CarboxypepD_reg"/>
    <property type="match status" value="1"/>
</dbReference>
<evidence type="ECO:0000313" key="2">
    <source>
        <dbReference type="EMBL" id="BAO55955.1"/>
    </source>
</evidence>